<keyword evidence="1" id="KW-0812">Transmembrane</keyword>
<keyword evidence="1" id="KW-0472">Membrane</keyword>
<evidence type="ECO:0000256" key="1">
    <source>
        <dbReference type="SAM" id="Phobius"/>
    </source>
</evidence>
<keyword evidence="3" id="KW-1185">Reference proteome</keyword>
<feature type="transmembrane region" description="Helical" evidence="1">
    <location>
        <begin position="174"/>
        <end position="196"/>
    </location>
</feature>
<dbReference type="InParanoid" id="A0A543AV54"/>
<dbReference type="OrthoDB" id="5495463at2"/>
<feature type="transmembrane region" description="Helical" evidence="1">
    <location>
        <begin position="84"/>
        <end position="103"/>
    </location>
</feature>
<evidence type="ECO:0000313" key="2">
    <source>
        <dbReference type="EMBL" id="TQL76465.1"/>
    </source>
</evidence>
<feature type="transmembrane region" description="Helical" evidence="1">
    <location>
        <begin position="141"/>
        <end position="168"/>
    </location>
</feature>
<sequence>MSVKTSTGAIHNIGYRRYDGPRLGRSEIRKAVYSQTLKGSFGIGRGVSGKLFPWFLVACSLFPALILVIVQSQMPVNPELGPQAIIPLNHYVTFIIMVPMLYLGSQAPQAFSRDIRFKVLPLYFSRQLTATDYVRSRLLGLWTATSAILIAPLVLLYLGGLLISLPFIETTMALLAASVSVLLLTAMITVISALIASVTPRRGLGAAAIIAVLVGSFTVAQFLQAIGHVLGDEQTSVWLGVTSPVSLYDGVQNFLFQGEPFNFTSNLLIPTPSAPAGLTLLLVSIAIVCGGWALLNSRYRKVAAS</sequence>
<comment type="caution">
    <text evidence="2">The sequence shown here is derived from an EMBL/GenBank/DDBJ whole genome shotgun (WGS) entry which is preliminary data.</text>
</comment>
<gene>
    <name evidence="2" type="ORF">FB566_1996</name>
</gene>
<protein>
    <submittedName>
        <fullName evidence="2">ABC-2 type transport system permease protein</fullName>
    </submittedName>
</protein>
<name>A0A543AV54_9ACTN</name>
<accession>A0A543AV54</accession>
<dbReference type="RefSeq" id="WP_142037937.1">
    <property type="nucleotide sequence ID" value="NZ_JBHTGS010000001.1"/>
</dbReference>
<dbReference type="AlphaFoldDB" id="A0A543AV54"/>
<dbReference type="Proteomes" id="UP000317043">
    <property type="component" value="Unassembled WGS sequence"/>
</dbReference>
<feature type="transmembrane region" description="Helical" evidence="1">
    <location>
        <begin position="274"/>
        <end position="295"/>
    </location>
</feature>
<feature type="transmembrane region" description="Helical" evidence="1">
    <location>
        <begin position="51"/>
        <end position="72"/>
    </location>
</feature>
<feature type="transmembrane region" description="Helical" evidence="1">
    <location>
        <begin position="203"/>
        <end position="223"/>
    </location>
</feature>
<organism evidence="2 3">
    <name type="scientific">Stackebrandtia endophytica</name>
    <dbReference type="NCBI Taxonomy" id="1496996"/>
    <lineage>
        <taxon>Bacteria</taxon>
        <taxon>Bacillati</taxon>
        <taxon>Actinomycetota</taxon>
        <taxon>Actinomycetes</taxon>
        <taxon>Glycomycetales</taxon>
        <taxon>Glycomycetaceae</taxon>
        <taxon>Stackebrandtia</taxon>
    </lineage>
</organism>
<dbReference type="EMBL" id="VFOW01000001">
    <property type="protein sequence ID" value="TQL76465.1"/>
    <property type="molecule type" value="Genomic_DNA"/>
</dbReference>
<reference evidence="2 3" key="1">
    <citation type="submission" date="2019-06" db="EMBL/GenBank/DDBJ databases">
        <title>Sequencing the genomes of 1000 actinobacteria strains.</title>
        <authorList>
            <person name="Klenk H.-P."/>
        </authorList>
    </citation>
    <scope>NUCLEOTIDE SEQUENCE [LARGE SCALE GENOMIC DNA]</scope>
    <source>
        <strain evidence="2 3">DSM 45928</strain>
    </source>
</reference>
<proteinExistence type="predicted"/>
<evidence type="ECO:0000313" key="3">
    <source>
        <dbReference type="Proteomes" id="UP000317043"/>
    </source>
</evidence>
<keyword evidence="1" id="KW-1133">Transmembrane helix</keyword>